<evidence type="ECO:0000256" key="6">
    <source>
        <dbReference type="PIRSR" id="PIRSR003085-1"/>
    </source>
</evidence>
<keyword evidence="2 7" id="KW-0489">Methyltransferase</keyword>
<dbReference type="Proteomes" id="UP001279553">
    <property type="component" value="Unassembled WGS sequence"/>
</dbReference>
<dbReference type="InterPro" id="IPR003333">
    <property type="entry name" value="CMAS"/>
</dbReference>
<keyword evidence="5" id="KW-0443">Lipid metabolism</keyword>
<dbReference type="Gene3D" id="3.40.50.150">
    <property type="entry name" value="Vaccinia Virus protein VP39"/>
    <property type="match status" value="1"/>
</dbReference>
<dbReference type="GO" id="GO:0008610">
    <property type="term" value="P:lipid biosynthetic process"/>
    <property type="evidence" value="ECO:0007669"/>
    <property type="project" value="InterPro"/>
</dbReference>
<dbReference type="GO" id="GO:0032259">
    <property type="term" value="P:methylation"/>
    <property type="evidence" value="ECO:0007669"/>
    <property type="project" value="UniProtKB-KW"/>
</dbReference>
<dbReference type="PANTHER" id="PTHR43667">
    <property type="entry name" value="CYCLOPROPANE-FATTY-ACYL-PHOSPHOLIPID SYNTHASE"/>
    <property type="match status" value="1"/>
</dbReference>
<protein>
    <submittedName>
        <fullName evidence="7">Cyclopropane-fatty-acyl-phospholipid synthase family protein</fullName>
        <ecNumber evidence="7">2.1.1.-</ecNumber>
    </submittedName>
</protein>
<dbReference type="EC" id="2.1.1.-" evidence="7"/>
<evidence type="ECO:0000256" key="2">
    <source>
        <dbReference type="ARBA" id="ARBA00022603"/>
    </source>
</evidence>
<dbReference type="GO" id="GO:0008168">
    <property type="term" value="F:methyltransferase activity"/>
    <property type="evidence" value="ECO:0007669"/>
    <property type="project" value="UniProtKB-KW"/>
</dbReference>
<dbReference type="PIRSF" id="PIRSF003085">
    <property type="entry name" value="CMAS"/>
    <property type="match status" value="1"/>
</dbReference>
<dbReference type="CDD" id="cd02440">
    <property type="entry name" value="AdoMet_MTases"/>
    <property type="match status" value="1"/>
</dbReference>
<dbReference type="AlphaFoldDB" id="A0AAW9DRH6"/>
<dbReference type="Pfam" id="PF02353">
    <property type="entry name" value="CMAS"/>
    <property type="match status" value="1"/>
</dbReference>
<dbReference type="SUPFAM" id="SSF53335">
    <property type="entry name" value="S-adenosyl-L-methionine-dependent methyltransferases"/>
    <property type="match status" value="1"/>
</dbReference>
<evidence type="ECO:0000256" key="4">
    <source>
        <dbReference type="ARBA" id="ARBA00022691"/>
    </source>
</evidence>
<dbReference type="InterPro" id="IPR050723">
    <property type="entry name" value="CFA/CMAS"/>
</dbReference>
<evidence type="ECO:0000256" key="5">
    <source>
        <dbReference type="ARBA" id="ARBA00023098"/>
    </source>
</evidence>
<dbReference type="EMBL" id="JAWXYB010000018">
    <property type="protein sequence ID" value="MDX5931674.1"/>
    <property type="molecule type" value="Genomic_DNA"/>
</dbReference>
<accession>A0AAW9DRH6</accession>
<evidence type="ECO:0000313" key="7">
    <source>
        <dbReference type="EMBL" id="MDX5931674.1"/>
    </source>
</evidence>
<evidence type="ECO:0000256" key="1">
    <source>
        <dbReference type="ARBA" id="ARBA00010815"/>
    </source>
</evidence>
<sequence>MSDATIASPGANPSLPRDRRLRLGLGIARMIKAGTMEVVLPDGSVHHFAGTEPGPNATMIVRDARMIAKLVFGGSLGLAEAYLEGWWDSPSLIDVLRSGTLNEAAWEDMLRGKLWARAVSFVAHKLRPNTRKGARRNISEHYDLGNDFYGSWLDQTMTYSAAVFDPATQSLEAAQERKIHRLCRALGLSEGMDVLEIGCGWGGFAEIAARDYGANVTGITLSQEQLEFGQARIARAGLGNRVTLRLQDYRDVTETFDRIASIEMFEAVGEQYWPTYFACVRDRLNQGGLAGLQVITIADRYFEEYRSSADFIQRYVFPGGMLPSPTRFNQEIARAGLKLRESFWFGQDYAETLARWQHAFQTAWPRIGAMSRQYDGRFKRLWEYYLAYCEAGFRAGWTDVGQFVIARG</sequence>
<name>A0AAW9DRH6_ACIAO</name>
<proteinExistence type="inferred from homology"/>
<dbReference type="InterPro" id="IPR029063">
    <property type="entry name" value="SAM-dependent_MTases_sf"/>
</dbReference>
<gene>
    <name evidence="7" type="ORF">SIL87_12955</name>
</gene>
<keyword evidence="4" id="KW-0949">S-adenosyl-L-methionine</keyword>
<comment type="similarity">
    <text evidence="1">Belongs to the CFA/CMAS family.</text>
</comment>
<comment type="caution">
    <text evidence="7">The sequence shown here is derived from an EMBL/GenBank/DDBJ whole genome shotgun (WGS) entry which is preliminary data.</text>
</comment>
<keyword evidence="3 7" id="KW-0808">Transferase</keyword>
<dbReference type="RefSeq" id="WP_319614571.1">
    <property type="nucleotide sequence ID" value="NZ_JAWXYB010000018.1"/>
</dbReference>
<evidence type="ECO:0000256" key="3">
    <source>
        <dbReference type="ARBA" id="ARBA00022679"/>
    </source>
</evidence>
<dbReference type="PANTHER" id="PTHR43667:SF2">
    <property type="entry name" value="FATTY ACID C-METHYL TRANSFERASE"/>
    <property type="match status" value="1"/>
</dbReference>
<organism evidence="7 8">
    <name type="scientific">Acidiphilium acidophilum</name>
    <name type="common">Thiobacillus acidophilus</name>
    <dbReference type="NCBI Taxonomy" id="76588"/>
    <lineage>
        <taxon>Bacteria</taxon>
        <taxon>Pseudomonadati</taxon>
        <taxon>Pseudomonadota</taxon>
        <taxon>Alphaproteobacteria</taxon>
        <taxon>Acetobacterales</taxon>
        <taxon>Acidocellaceae</taxon>
        <taxon>Acidiphilium</taxon>
    </lineage>
</organism>
<reference evidence="7 8" key="1">
    <citation type="submission" date="2023-11" db="EMBL/GenBank/DDBJ databases">
        <title>MicrobeMod: A computational toolkit for identifying prokaryotic methylation and restriction-modification with nanopore sequencing.</title>
        <authorList>
            <person name="Crits-Christoph A."/>
            <person name="Kang S.C."/>
            <person name="Lee H."/>
            <person name="Ostrov N."/>
        </authorList>
    </citation>
    <scope>NUCLEOTIDE SEQUENCE [LARGE SCALE GENOMIC DNA]</scope>
    <source>
        <strain evidence="7 8">DSMZ 700</strain>
    </source>
</reference>
<keyword evidence="8" id="KW-1185">Reference proteome</keyword>
<evidence type="ECO:0000313" key="8">
    <source>
        <dbReference type="Proteomes" id="UP001279553"/>
    </source>
</evidence>
<feature type="active site" evidence="6">
    <location>
        <position position="389"/>
    </location>
</feature>